<feature type="transmembrane region" description="Helical" evidence="1">
    <location>
        <begin position="277"/>
        <end position="297"/>
    </location>
</feature>
<feature type="transmembrane region" description="Helical" evidence="1">
    <location>
        <begin position="452"/>
        <end position="471"/>
    </location>
</feature>
<reference evidence="2 3" key="1">
    <citation type="submission" date="2018-08" db="EMBL/GenBank/DDBJ databases">
        <title>A genome reference for cultivated species of the human gut microbiota.</title>
        <authorList>
            <person name="Zou Y."/>
            <person name="Xue W."/>
            <person name="Luo G."/>
        </authorList>
    </citation>
    <scope>NUCLEOTIDE SEQUENCE [LARGE SCALE GENOMIC DNA]</scope>
    <source>
        <strain evidence="2 3">AF14-18</strain>
    </source>
</reference>
<feature type="transmembrane region" description="Helical" evidence="1">
    <location>
        <begin position="396"/>
        <end position="415"/>
    </location>
</feature>
<feature type="transmembrane region" description="Helical" evidence="1">
    <location>
        <begin position="483"/>
        <end position="507"/>
    </location>
</feature>
<feature type="transmembrane region" description="Helical" evidence="1">
    <location>
        <begin position="227"/>
        <end position="245"/>
    </location>
</feature>
<dbReference type="PANTHER" id="PTHR30282:SF0">
    <property type="entry name" value="P-AMINOBENZOYL-GLUTAMATE TRANSPORT PROTEIN"/>
    <property type="match status" value="1"/>
</dbReference>
<dbReference type="InterPro" id="IPR004697">
    <property type="entry name" value="AbgT"/>
</dbReference>
<evidence type="ECO:0000313" key="3">
    <source>
        <dbReference type="Proteomes" id="UP000284543"/>
    </source>
</evidence>
<organism evidence="2 3">
    <name type="scientific">Enterocloster bolteae</name>
    <dbReference type="NCBI Taxonomy" id="208479"/>
    <lineage>
        <taxon>Bacteria</taxon>
        <taxon>Bacillati</taxon>
        <taxon>Bacillota</taxon>
        <taxon>Clostridia</taxon>
        <taxon>Lachnospirales</taxon>
        <taxon>Lachnospiraceae</taxon>
        <taxon>Enterocloster</taxon>
    </lineage>
</organism>
<comment type="caution">
    <text evidence="2">The sequence shown here is derived from an EMBL/GenBank/DDBJ whole genome shotgun (WGS) entry which is preliminary data.</text>
</comment>
<evidence type="ECO:0000256" key="1">
    <source>
        <dbReference type="SAM" id="Phobius"/>
    </source>
</evidence>
<dbReference type="PANTHER" id="PTHR30282">
    <property type="entry name" value="P-AMINOBENZOYL GLUTAMATE TRANSPORTER"/>
    <property type="match status" value="1"/>
</dbReference>
<dbReference type="GO" id="GO:0015558">
    <property type="term" value="F:secondary active p-aminobenzoyl-glutamate transmembrane transporter activity"/>
    <property type="evidence" value="ECO:0007669"/>
    <property type="project" value="InterPro"/>
</dbReference>
<sequence length="522" mass="55275">MMGGIVLANDGQKKSMVLKALDTVERVGNRLPDPAVIFLILTGIVILVSALCGFLGLSVTYDFLDRTSGEITKTTVEAVSLLAPDSIRYMVTAVVPNFTGFFALGTVFTIMIGVGVADGTGFMSALLRRVASSTPKSLATAVVVFLGIMSNIASSTGYVVLVPLGAVLFTAFGRHPAAGLAAAFAGVSGGWSANLLIGTNDPMFAGMSTQAARMIDPEYTVLPVCNWYFMVASTVLITVIGTLVTDRLVEPRLGPWGPVETGTIGDIGENERRGMGWAGITVLVYAAVMALLTVLPGGLLRDPQTHSLLNSPFMDGIIFFMMLLFLLPGLAYGIGAGTLKNSRDAVALVNKSISGLAGFMVLIFFAAQFTACFNYSNLGTIISVKGADFLQSVGLTGLPLIVCFILLTAVINIFIAVDSAKWAIMAPIFVPMFMRLGLSPELTQAAYRIGDSSTNIIAPLMPFFVLTVAFFQKYDRDAGIGSVISTMLPYSGAFLLGWIVMFTVWYLTGLPLGPGSPLFYGL</sequence>
<name>A0A412Z3D6_9FIRM</name>
<proteinExistence type="predicted"/>
<evidence type="ECO:0000313" key="2">
    <source>
        <dbReference type="EMBL" id="RGV74466.1"/>
    </source>
</evidence>
<keyword evidence="1" id="KW-1133">Transmembrane helix</keyword>
<dbReference type="Pfam" id="PF03806">
    <property type="entry name" value="ABG_transport"/>
    <property type="match status" value="1"/>
</dbReference>
<dbReference type="EMBL" id="QRZM01000007">
    <property type="protein sequence ID" value="RGV74466.1"/>
    <property type="molecule type" value="Genomic_DNA"/>
</dbReference>
<gene>
    <name evidence="2" type="ORF">DWW02_17545</name>
</gene>
<keyword evidence="1" id="KW-0472">Membrane</keyword>
<dbReference type="AlphaFoldDB" id="A0A412Z3D6"/>
<keyword evidence="1" id="KW-0812">Transmembrane</keyword>
<feature type="transmembrane region" description="Helical" evidence="1">
    <location>
        <begin position="177"/>
        <end position="197"/>
    </location>
</feature>
<feature type="transmembrane region" description="Helical" evidence="1">
    <location>
        <begin position="98"/>
        <end position="117"/>
    </location>
</feature>
<feature type="transmembrane region" description="Helical" evidence="1">
    <location>
        <begin position="356"/>
        <end position="376"/>
    </location>
</feature>
<feature type="transmembrane region" description="Helical" evidence="1">
    <location>
        <begin position="137"/>
        <end position="170"/>
    </location>
</feature>
<feature type="transmembrane region" description="Helical" evidence="1">
    <location>
        <begin position="35"/>
        <end position="57"/>
    </location>
</feature>
<accession>A0A412Z3D6</accession>
<protein>
    <submittedName>
        <fullName evidence="2">AbgT family transporter</fullName>
    </submittedName>
</protein>
<dbReference type="Proteomes" id="UP000284543">
    <property type="component" value="Unassembled WGS sequence"/>
</dbReference>
<dbReference type="GO" id="GO:1902604">
    <property type="term" value="P:p-aminobenzoyl-glutamate transmembrane transport"/>
    <property type="evidence" value="ECO:0007669"/>
    <property type="project" value="InterPro"/>
</dbReference>
<feature type="transmembrane region" description="Helical" evidence="1">
    <location>
        <begin position="422"/>
        <end position="440"/>
    </location>
</feature>
<feature type="transmembrane region" description="Helical" evidence="1">
    <location>
        <begin position="317"/>
        <end position="335"/>
    </location>
</feature>